<dbReference type="Proteomes" id="UP000813423">
    <property type="component" value="Unassembled WGS sequence"/>
</dbReference>
<dbReference type="AlphaFoldDB" id="A0A9P8NSF1"/>
<proteinExistence type="predicted"/>
<sequence length="99" mass="10784">MLPTWLLSQTKETAASSLILQIPQTESLTGRYFIQSHNVPDGNTTRRNGSVQSTGARKERIPSREMFNLALGRHVFAGFGRTGANMVANSPNSPHSLSS</sequence>
<evidence type="ECO:0000313" key="2">
    <source>
        <dbReference type="EMBL" id="KAH1911860.1"/>
    </source>
</evidence>
<organism evidence="2 3">
    <name type="scientific">Aspergillus fumigatus</name>
    <name type="common">Neosartorya fumigata</name>
    <dbReference type="NCBI Taxonomy" id="746128"/>
    <lineage>
        <taxon>Eukaryota</taxon>
        <taxon>Fungi</taxon>
        <taxon>Dikarya</taxon>
        <taxon>Ascomycota</taxon>
        <taxon>Pezizomycotina</taxon>
        <taxon>Eurotiomycetes</taxon>
        <taxon>Eurotiomycetidae</taxon>
        <taxon>Eurotiales</taxon>
        <taxon>Aspergillaceae</taxon>
        <taxon>Aspergillus</taxon>
        <taxon>Aspergillus subgen. Fumigati</taxon>
    </lineage>
</organism>
<gene>
    <name evidence="2" type="ORF">KXV57_000250</name>
</gene>
<feature type="region of interest" description="Disordered" evidence="1">
    <location>
        <begin position="36"/>
        <end position="60"/>
    </location>
</feature>
<reference evidence="2" key="1">
    <citation type="submission" date="2021-08" db="EMBL/GenBank/DDBJ databases">
        <title>Global Aspergillus fumigatus from environmental and clinical sources.</title>
        <authorList>
            <person name="Barber A."/>
            <person name="Sae-Ong T."/>
        </authorList>
    </citation>
    <scope>NUCLEOTIDE SEQUENCE</scope>
    <source>
        <strain evidence="2">NRZ-2016-071</strain>
    </source>
</reference>
<evidence type="ECO:0000313" key="3">
    <source>
        <dbReference type="Proteomes" id="UP000813423"/>
    </source>
</evidence>
<comment type="caution">
    <text evidence="2">The sequence shown here is derived from an EMBL/GenBank/DDBJ whole genome shotgun (WGS) entry which is preliminary data.</text>
</comment>
<evidence type="ECO:0000256" key="1">
    <source>
        <dbReference type="SAM" id="MobiDB-lite"/>
    </source>
</evidence>
<feature type="compositionally biased region" description="Polar residues" evidence="1">
    <location>
        <begin position="36"/>
        <end position="55"/>
    </location>
</feature>
<protein>
    <submittedName>
        <fullName evidence="2">Uncharacterized protein</fullName>
    </submittedName>
</protein>
<accession>A0A9P8NSF1</accession>
<dbReference type="EMBL" id="JAIBSC010000001">
    <property type="protein sequence ID" value="KAH1911860.1"/>
    <property type="molecule type" value="Genomic_DNA"/>
</dbReference>
<name>A0A9P8NSF1_ASPFM</name>